<protein>
    <submittedName>
        <fullName evidence="2">Uncharacterized protein</fullName>
    </submittedName>
</protein>
<gene>
    <name evidence="2" type="ORF">BaRGS_00016347</name>
</gene>
<feature type="compositionally biased region" description="Gly residues" evidence="1">
    <location>
        <begin position="43"/>
        <end position="55"/>
    </location>
</feature>
<organism evidence="2 3">
    <name type="scientific">Batillaria attramentaria</name>
    <dbReference type="NCBI Taxonomy" id="370345"/>
    <lineage>
        <taxon>Eukaryota</taxon>
        <taxon>Metazoa</taxon>
        <taxon>Spiralia</taxon>
        <taxon>Lophotrochozoa</taxon>
        <taxon>Mollusca</taxon>
        <taxon>Gastropoda</taxon>
        <taxon>Caenogastropoda</taxon>
        <taxon>Sorbeoconcha</taxon>
        <taxon>Cerithioidea</taxon>
        <taxon>Batillariidae</taxon>
        <taxon>Batillaria</taxon>
    </lineage>
</organism>
<reference evidence="2 3" key="1">
    <citation type="journal article" date="2023" name="Sci. Data">
        <title>Genome assembly of the Korean intertidal mud-creeper Batillaria attramentaria.</title>
        <authorList>
            <person name="Patra A.K."/>
            <person name="Ho P.T."/>
            <person name="Jun S."/>
            <person name="Lee S.J."/>
            <person name="Kim Y."/>
            <person name="Won Y.J."/>
        </authorList>
    </citation>
    <scope>NUCLEOTIDE SEQUENCE [LARGE SCALE GENOMIC DNA]</scope>
    <source>
        <strain evidence="2">Wonlab-2016</strain>
    </source>
</reference>
<evidence type="ECO:0000313" key="3">
    <source>
        <dbReference type="Proteomes" id="UP001519460"/>
    </source>
</evidence>
<dbReference type="AlphaFoldDB" id="A0ABD0L096"/>
<sequence length="69" mass="7545">MRNKWAGQPALTRADIVMMDSFRESIQYYPQTPKAIPTRPRKVGGGGRCCGGAGRGTRPARGNIEVIQI</sequence>
<keyword evidence="3" id="KW-1185">Reference proteome</keyword>
<proteinExistence type="predicted"/>
<feature type="region of interest" description="Disordered" evidence="1">
    <location>
        <begin position="33"/>
        <end position="57"/>
    </location>
</feature>
<comment type="caution">
    <text evidence="2">The sequence shown here is derived from an EMBL/GenBank/DDBJ whole genome shotgun (WGS) entry which is preliminary data.</text>
</comment>
<name>A0ABD0L096_9CAEN</name>
<dbReference type="EMBL" id="JACVVK020000103">
    <property type="protein sequence ID" value="KAK7492474.1"/>
    <property type="molecule type" value="Genomic_DNA"/>
</dbReference>
<accession>A0ABD0L096</accession>
<evidence type="ECO:0000256" key="1">
    <source>
        <dbReference type="SAM" id="MobiDB-lite"/>
    </source>
</evidence>
<dbReference type="Proteomes" id="UP001519460">
    <property type="component" value="Unassembled WGS sequence"/>
</dbReference>
<evidence type="ECO:0000313" key="2">
    <source>
        <dbReference type="EMBL" id="KAK7492474.1"/>
    </source>
</evidence>